<dbReference type="InterPro" id="IPR051606">
    <property type="entry name" value="Polyketide_Oxido-like"/>
</dbReference>
<proteinExistence type="predicted"/>
<dbReference type="EMBL" id="AP027734">
    <property type="protein sequence ID" value="BDZ54684.1"/>
    <property type="molecule type" value="Genomic_DNA"/>
</dbReference>
<dbReference type="PANTHER" id="PTHR43355:SF2">
    <property type="entry name" value="FLAVIN REDUCTASE (NADPH)"/>
    <property type="match status" value="1"/>
</dbReference>
<reference evidence="3" key="1">
    <citation type="journal article" date="2019" name="Int. J. Syst. Evol. Microbiol.">
        <title>The Global Catalogue of Microorganisms (GCM) 10K type strain sequencing project: providing services to taxonomists for standard genome sequencing and annotation.</title>
        <authorList>
            <consortium name="The Broad Institute Genomics Platform"/>
            <consortium name="The Broad Institute Genome Sequencing Center for Infectious Disease"/>
            <person name="Wu L."/>
            <person name="Ma J."/>
        </authorList>
    </citation>
    <scope>NUCLEOTIDE SEQUENCE [LARGE SCALE GENOMIC DNA]</scope>
    <source>
        <strain evidence="3">NBRC 109019</strain>
    </source>
</reference>
<dbReference type="RefSeq" id="WP_234660425.1">
    <property type="nucleotide sequence ID" value="NZ_AP027734.1"/>
</dbReference>
<evidence type="ECO:0000313" key="2">
    <source>
        <dbReference type="EMBL" id="BDZ54684.1"/>
    </source>
</evidence>
<organism evidence="2 3">
    <name type="scientific">Agromyces marinus</name>
    <dbReference type="NCBI Taxonomy" id="1389020"/>
    <lineage>
        <taxon>Bacteria</taxon>
        <taxon>Bacillati</taxon>
        <taxon>Actinomycetota</taxon>
        <taxon>Actinomycetes</taxon>
        <taxon>Micrococcales</taxon>
        <taxon>Microbacteriaceae</taxon>
        <taxon>Agromyces</taxon>
    </lineage>
</organism>
<dbReference type="SUPFAM" id="SSF51735">
    <property type="entry name" value="NAD(P)-binding Rossmann-fold domains"/>
    <property type="match status" value="1"/>
</dbReference>
<protein>
    <submittedName>
        <fullName evidence="2">NmrA family transcriptional regulator</fullName>
    </submittedName>
</protein>
<dbReference type="CDD" id="cd05244">
    <property type="entry name" value="BVR-B_like_SDR_a"/>
    <property type="match status" value="1"/>
</dbReference>
<name>A0ABN6YC66_9MICO</name>
<gene>
    <name evidence="2" type="ORF">GCM10025870_17570</name>
</gene>
<accession>A0ABN6YC66</accession>
<dbReference type="Pfam" id="PF13460">
    <property type="entry name" value="NAD_binding_10"/>
    <property type="match status" value="1"/>
</dbReference>
<evidence type="ECO:0000259" key="1">
    <source>
        <dbReference type="Pfam" id="PF13460"/>
    </source>
</evidence>
<dbReference type="InterPro" id="IPR016040">
    <property type="entry name" value="NAD(P)-bd_dom"/>
</dbReference>
<evidence type="ECO:0000313" key="3">
    <source>
        <dbReference type="Proteomes" id="UP001321477"/>
    </source>
</evidence>
<feature type="domain" description="NAD(P)-binding" evidence="1">
    <location>
        <begin position="8"/>
        <end position="205"/>
    </location>
</feature>
<dbReference type="InterPro" id="IPR036291">
    <property type="entry name" value="NAD(P)-bd_dom_sf"/>
</dbReference>
<dbReference type="Proteomes" id="UP001321477">
    <property type="component" value="Chromosome"/>
</dbReference>
<keyword evidence="3" id="KW-1185">Reference proteome</keyword>
<sequence length="217" mass="23135">MTTIALFGGTGKTGRRVLTRLLDAGHDVRALVRDPQKLRANPLPAAASEHLELIQGDVLDAAAVARTVAGSDVVFSLFGQVKGSPHTLQTDGTRNIVTAMQEHGVRRIVSLSGGSLADPQNDRPGVPDRIIKGLMKMMAGHVLADAEGHLEVLKSSGLDWTVVRGPRLTEDPREGAYRVGHVGVNASTKISREDLADFIVTLVDDREHVGAMPFVTA</sequence>
<dbReference type="Gene3D" id="3.40.50.720">
    <property type="entry name" value="NAD(P)-binding Rossmann-like Domain"/>
    <property type="match status" value="1"/>
</dbReference>
<dbReference type="PANTHER" id="PTHR43355">
    <property type="entry name" value="FLAVIN REDUCTASE (NADPH)"/>
    <property type="match status" value="1"/>
</dbReference>